<evidence type="ECO:0000313" key="3">
    <source>
        <dbReference type="Proteomes" id="UP000007843"/>
    </source>
</evidence>
<dbReference type="KEGG" id="kox:KOX_02645"/>
<feature type="transmembrane region" description="Helical" evidence="1">
    <location>
        <begin position="20"/>
        <end position="40"/>
    </location>
</feature>
<dbReference type="EMBL" id="CP003218">
    <property type="protein sequence ID" value="AEX02270.1"/>
    <property type="molecule type" value="Genomic_DNA"/>
</dbReference>
<evidence type="ECO:0008006" key="4">
    <source>
        <dbReference type="Google" id="ProtNLM"/>
    </source>
</evidence>
<dbReference type="AntiFam" id="ANF00069">
    <property type="entry name" value="Translation of predicted DNA regulatory sequence"/>
</dbReference>
<organism evidence="2 3">
    <name type="scientific">Klebsiella michiganensis (strain ATCC 8724 / DSM 4798 / JCM 20051 / NBRC 3318 / NRRL B-199 / KCTC 1686 / BUCSAV 143 / CCM 1901)</name>
    <dbReference type="NCBI Taxonomy" id="1006551"/>
    <lineage>
        <taxon>Bacteria</taxon>
        <taxon>Pseudomonadati</taxon>
        <taxon>Pseudomonadota</taxon>
        <taxon>Gammaproteobacteria</taxon>
        <taxon>Enterobacterales</taxon>
        <taxon>Enterobacteriaceae</taxon>
        <taxon>Klebsiella/Raoultella group</taxon>
        <taxon>Klebsiella</taxon>
    </lineage>
</organism>
<keyword evidence="1" id="KW-0812">Transmembrane</keyword>
<reference evidence="2 3" key="1">
    <citation type="journal article" date="2012" name="J. Bacteriol.">
        <title>Complete genome sequence of Klebsiella oxytoca KCTC 1686, used in production of 2,3-butanediol.</title>
        <authorList>
            <person name="Shin S.H."/>
            <person name="Kim S."/>
            <person name="Kim J.Y."/>
            <person name="Lee S."/>
            <person name="Um Y."/>
            <person name="Oh M.K."/>
            <person name="Kim Y.R."/>
            <person name="Lee J."/>
            <person name="Yang K.S."/>
        </authorList>
    </citation>
    <scope>NUCLEOTIDE SEQUENCE [LARGE SCALE GENOMIC DNA]</scope>
    <source>
        <strain evidence="3">ATCC 8724 / DSM 4798 / JCM 20051 / NBRC 3318 / NRRL B-199 / KCTC 1686</strain>
    </source>
</reference>
<proteinExistence type="predicted"/>
<sequence length="81" mass="9604">MTLPKLAGSDTSSLSVNQYRWINFWTAILGQFLTPFPAFFDIRRIYRKRAVAIFPDNTRQRAYFYFAFYPASRYKTPRAAH</sequence>
<gene>
    <name evidence="2" type="ordered locus">KOX_02645</name>
</gene>
<dbReference type="AlphaFoldDB" id="A0A0H3H7T7"/>
<evidence type="ECO:0000313" key="2">
    <source>
        <dbReference type="EMBL" id="AEX02270.1"/>
    </source>
</evidence>
<dbReference type="Proteomes" id="UP000007843">
    <property type="component" value="Chromosome"/>
</dbReference>
<dbReference type="HOGENOM" id="CLU_189034_0_0_6"/>
<keyword evidence="1" id="KW-1133">Transmembrane helix</keyword>
<name>A0A0H3H7T7_KLEM8</name>
<keyword evidence="1" id="KW-0472">Membrane</keyword>
<accession>A0A0H3H7T7</accession>
<evidence type="ECO:0000256" key="1">
    <source>
        <dbReference type="SAM" id="Phobius"/>
    </source>
</evidence>
<protein>
    <recommendedName>
        <fullName evidence="4">DUF2684 domain-containing protein</fullName>
    </recommendedName>
</protein>